<reference evidence="1" key="2">
    <citation type="submission" date="2011-01" db="EMBL/GenBank/DDBJ databases">
        <title>The Non-contiguous Finished genome of Clostridium papyrosolvens.</title>
        <authorList>
            <person name="Lucas S."/>
            <person name="Copeland A."/>
            <person name="Lapidus A."/>
            <person name="Cheng J.-F."/>
            <person name="Goodwin L."/>
            <person name="Pitluck S."/>
            <person name="Misra M."/>
            <person name="Chertkov O."/>
            <person name="Detter J.C."/>
            <person name="Han C."/>
            <person name="Tapia R."/>
            <person name="Land M."/>
            <person name="Hauser L."/>
            <person name="Kyrpides N."/>
            <person name="Ivanova N."/>
            <person name="Pagani I."/>
            <person name="Mouttaki H."/>
            <person name="He Z."/>
            <person name="Zhou J."/>
            <person name="Hemme C.L."/>
            <person name="Woyke T."/>
        </authorList>
    </citation>
    <scope>NUCLEOTIDE SEQUENCE [LARGE SCALE GENOMIC DNA]</scope>
    <source>
        <strain evidence="1">DSM 2782</strain>
    </source>
</reference>
<dbReference type="EMBL" id="ACXX02000006">
    <property type="protein sequence ID" value="EGD47907.1"/>
    <property type="molecule type" value="Genomic_DNA"/>
</dbReference>
<sequence>MNKEFVKKIIKSEILRYEAFKEILPEDVKKKLEGFEKDAVKVMKDIALEIITENSNKKEGAERKEIKKVSVDFS</sequence>
<evidence type="ECO:0000313" key="1">
    <source>
        <dbReference type="EMBL" id="EGD47907.1"/>
    </source>
</evidence>
<dbReference type="AlphaFoldDB" id="F1TD40"/>
<dbReference type="STRING" id="588581.Cpap_2312"/>
<comment type="caution">
    <text evidence="1">The sequence shown here is derived from an EMBL/GenBank/DDBJ whole genome shotgun (WGS) entry which is preliminary data.</text>
</comment>
<protein>
    <submittedName>
        <fullName evidence="1">Uncharacterized protein</fullName>
    </submittedName>
</protein>
<name>F1TD40_9FIRM</name>
<keyword evidence="2" id="KW-1185">Reference proteome</keyword>
<dbReference type="Proteomes" id="UP000003860">
    <property type="component" value="Unassembled WGS sequence"/>
</dbReference>
<dbReference type="eggNOG" id="ENOG502ZJ7Q">
    <property type="taxonomic scope" value="Bacteria"/>
</dbReference>
<proteinExistence type="predicted"/>
<reference evidence="1" key="1">
    <citation type="submission" date="2009-07" db="EMBL/GenBank/DDBJ databases">
        <authorList>
            <consortium name="US DOE Joint Genome Institute (JGI-PGF)"/>
            <person name="Lucas S."/>
            <person name="Copeland A."/>
            <person name="Lapidus A."/>
            <person name="Glavina del Rio T."/>
            <person name="Tice H."/>
            <person name="Bruce D."/>
            <person name="Goodwin L."/>
            <person name="Pitluck S."/>
            <person name="Larimer F."/>
            <person name="Land M.L."/>
            <person name="Mouttaki H."/>
            <person name="He Z."/>
            <person name="Zhou J."/>
            <person name="Hemme C.L."/>
        </authorList>
    </citation>
    <scope>NUCLEOTIDE SEQUENCE</scope>
    <source>
        <strain evidence="1">DSM 2782</strain>
    </source>
</reference>
<evidence type="ECO:0000313" key="2">
    <source>
        <dbReference type="Proteomes" id="UP000003860"/>
    </source>
</evidence>
<accession>F1TD40</accession>
<dbReference type="RefSeq" id="WP_004619335.1">
    <property type="nucleotide sequence ID" value="NZ_ACXX02000006.1"/>
</dbReference>
<organism evidence="1 2">
    <name type="scientific">Ruminiclostridium papyrosolvens DSM 2782</name>
    <dbReference type="NCBI Taxonomy" id="588581"/>
    <lineage>
        <taxon>Bacteria</taxon>
        <taxon>Bacillati</taxon>
        <taxon>Bacillota</taxon>
        <taxon>Clostridia</taxon>
        <taxon>Eubacteriales</taxon>
        <taxon>Oscillospiraceae</taxon>
        <taxon>Ruminiclostridium</taxon>
    </lineage>
</organism>
<dbReference type="OrthoDB" id="1779358at2"/>
<gene>
    <name evidence="1" type="ORF">Cpap_2312</name>
</gene>